<dbReference type="SUPFAM" id="SSF52172">
    <property type="entry name" value="CheY-like"/>
    <property type="match status" value="1"/>
</dbReference>
<comment type="caution">
    <text evidence="3">The sequence shown here is derived from an EMBL/GenBank/DDBJ whole genome shotgun (WGS) entry which is preliminary data.</text>
</comment>
<dbReference type="GO" id="GO:0000155">
    <property type="term" value="F:phosphorelay sensor kinase activity"/>
    <property type="evidence" value="ECO:0007669"/>
    <property type="project" value="TreeGrafter"/>
</dbReference>
<organism evidence="3">
    <name type="scientific">human gut metagenome</name>
    <dbReference type="NCBI Taxonomy" id="408170"/>
    <lineage>
        <taxon>unclassified sequences</taxon>
        <taxon>metagenomes</taxon>
        <taxon>organismal metagenomes</taxon>
    </lineage>
</organism>
<name>K1U7S4_9ZZZZ</name>
<accession>K1U7S4</accession>
<sequence>LPKEKEQFKNFTLSVKDKKTFYEPDVPTVPLKLAGELRTEDNDKLHRILIVEDNDELRNYLFQSFSPIYNVQVCNNGKEALTIVKQFWPGLILSDIMMPEMRGDELCIAIKNDIETSHIPVVLLTALGDEKNILEGLHIGADEYIVKPFSINILKASIANLLANRALLRKRYANLEINTEEEPSTTTTCSNSLDWKFMSNVKRHIEENMDNPDFTVDVLCSLLNMSRTSFYSK</sequence>
<dbReference type="AlphaFoldDB" id="K1U7S4"/>
<dbReference type="PANTHER" id="PTHR43547:SF2">
    <property type="entry name" value="HYBRID SIGNAL TRANSDUCTION HISTIDINE KINASE C"/>
    <property type="match status" value="1"/>
</dbReference>
<dbReference type="EMBL" id="AJWY01006198">
    <property type="protein sequence ID" value="EKC67516.1"/>
    <property type="molecule type" value="Genomic_DNA"/>
</dbReference>
<dbReference type="FunFam" id="3.40.50.2300:FF:000138">
    <property type="entry name" value="Two-component system sensor histidine kinase/response regulator"/>
    <property type="match status" value="1"/>
</dbReference>
<feature type="non-terminal residue" evidence="3">
    <location>
        <position position="233"/>
    </location>
</feature>
<dbReference type="Gene3D" id="3.40.50.2300">
    <property type="match status" value="1"/>
</dbReference>
<dbReference type="SMART" id="SM00448">
    <property type="entry name" value="REC"/>
    <property type="match status" value="1"/>
</dbReference>
<dbReference type="InterPro" id="IPR011006">
    <property type="entry name" value="CheY-like_superfamily"/>
</dbReference>
<dbReference type="PANTHER" id="PTHR43547">
    <property type="entry name" value="TWO-COMPONENT HISTIDINE KINASE"/>
    <property type="match status" value="1"/>
</dbReference>
<dbReference type="InterPro" id="IPR001789">
    <property type="entry name" value="Sig_transdc_resp-reg_receiver"/>
</dbReference>
<feature type="domain" description="Response regulatory" evidence="2">
    <location>
        <begin position="47"/>
        <end position="162"/>
    </location>
</feature>
<evidence type="ECO:0000256" key="1">
    <source>
        <dbReference type="ARBA" id="ARBA00022553"/>
    </source>
</evidence>
<gene>
    <name evidence="3" type="ORF">LEA_09260</name>
</gene>
<evidence type="ECO:0000313" key="3">
    <source>
        <dbReference type="EMBL" id="EKC67516.1"/>
    </source>
</evidence>
<proteinExistence type="predicted"/>
<dbReference type="Pfam" id="PF00072">
    <property type="entry name" value="Response_reg"/>
    <property type="match status" value="1"/>
</dbReference>
<protein>
    <submittedName>
        <fullName evidence="3">Protein containing Signal transduction response regulator, receiver region domain protein</fullName>
    </submittedName>
</protein>
<dbReference type="PROSITE" id="PS50110">
    <property type="entry name" value="RESPONSE_REGULATORY"/>
    <property type="match status" value="1"/>
</dbReference>
<feature type="non-terminal residue" evidence="3">
    <location>
        <position position="1"/>
    </location>
</feature>
<reference evidence="3" key="1">
    <citation type="journal article" date="2013" name="Environ. Microbiol.">
        <title>Microbiota from the distal guts of lean and obese adolescents exhibit partial functional redundancy besides clear differences in community structure.</title>
        <authorList>
            <person name="Ferrer M."/>
            <person name="Ruiz A."/>
            <person name="Lanza F."/>
            <person name="Haange S.B."/>
            <person name="Oberbach A."/>
            <person name="Till H."/>
            <person name="Bargiela R."/>
            <person name="Campoy C."/>
            <person name="Segura M.T."/>
            <person name="Richter M."/>
            <person name="von Bergen M."/>
            <person name="Seifert J."/>
            <person name="Suarez A."/>
        </authorList>
    </citation>
    <scope>NUCLEOTIDE SEQUENCE</scope>
</reference>
<evidence type="ECO:0000259" key="2">
    <source>
        <dbReference type="PROSITE" id="PS50110"/>
    </source>
</evidence>
<keyword evidence="1" id="KW-0597">Phosphoprotein</keyword>